<gene>
    <name evidence="1" type="ORF">CQA63_06275</name>
</gene>
<evidence type="ECO:0000313" key="1">
    <source>
        <dbReference type="EMBL" id="RDU59508.1"/>
    </source>
</evidence>
<dbReference type="Proteomes" id="UP000256599">
    <property type="component" value="Unassembled WGS sequence"/>
</dbReference>
<dbReference type="AlphaFoldDB" id="A0A3D8I321"/>
<proteinExistence type="predicted"/>
<reference evidence="1 2" key="1">
    <citation type="submission" date="2018-04" db="EMBL/GenBank/DDBJ databases">
        <title>Novel Campyloabacter and Helicobacter Species and Strains.</title>
        <authorList>
            <person name="Mannion A.J."/>
            <person name="Shen Z."/>
            <person name="Fox J.G."/>
        </authorList>
    </citation>
    <scope>NUCLEOTIDE SEQUENCE [LARGE SCALE GENOMIC DNA]</scope>
    <source>
        <strain evidence="1 2">MIT 98-6070</strain>
    </source>
</reference>
<accession>A0A3D8I321</accession>
<organism evidence="1 2">
    <name type="scientific">Helicobacter marmotae</name>
    <dbReference type="NCBI Taxonomy" id="152490"/>
    <lineage>
        <taxon>Bacteria</taxon>
        <taxon>Pseudomonadati</taxon>
        <taxon>Campylobacterota</taxon>
        <taxon>Epsilonproteobacteria</taxon>
        <taxon>Campylobacterales</taxon>
        <taxon>Helicobacteraceae</taxon>
        <taxon>Helicobacter</taxon>
    </lineage>
</organism>
<dbReference type="OrthoDB" id="5326478at2"/>
<dbReference type="EMBL" id="NXLR01000011">
    <property type="protein sequence ID" value="RDU59508.1"/>
    <property type="molecule type" value="Genomic_DNA"/>
</dbReference>
<keyword evidence="2" id="KW-1185">Reference proteome</keyword>
<dbReference type="RefSeq" id="WP_104699785.1">
    <property type="nucleotide sequence ID" value="NZ_FZPP01000014.1"/>
</dbReference>
<evidence type="ECO:0000313" key="2">
    <source>
        <dbReference type="Proteomes" id="UP000256599"/>
    </source>
</evidence>
<protein>
    <submittedName>
        <fullName evidence="1">Uncharacterized protein</fullName>
    </submittedName>
</protein>
<name>A0A3D8I321_9HELI</name>
<sequence>MSKHKIILTKQDREELMPLLHITKAEREVMPKEVLEKLELLQSEQEVGHFKELEEIIEESLQIVQSLTPNMLKSKSAQTHIKQQLLKQAKYHLFLAKRKAQRARHKTH</sequence>
<comment type="caution">
    <text evidence="1">The sequence shown here is derived from an EMBL/GenBank/DDBJ whole genome shotgun (WGS) entry which is preliminary data.</text>
</comment>